<accession>A0A7S2I4S8</accession>
<protein>
    <recommendedName>
        <fullName evidence="2">C2 domain-containing protein</fullName>
    </recommendedName>
</protein>
<evidence type="ECO:0000313" key="3">
    <source>
        <dbReference type="EMBL" id="CAD9507891.1"/>
    </source>
</evidence>
<dbReference type="InterPro" id="IPR035892">
    <property type="entry name" value="C2_domain_sf"/>
</dbReference>
<evidence type="ECO:0000259" key="2">
    <source>
        <dbReference type="PROSITE" id="PS50004"/>
    </source>
</evidence>
<dbReference type="SMART" id="SM00239">
    <property type="entry name" value="C2"/>
    <property type="match status" value="1"/>
</dbReference>
<dbReference type="AlphaFoldDB" id="A0A7S2I4S8"/>
<proteinExistence type="predicted"/>
<dbReference type="CDD" id="cd00030">
    <property type="entry name" value="C2"/>
    <property type="match status" value="1"/>
</dbReference>
<feature type="region of interest" description="Disordered" evidence="1">
    <location>
        <begin position="32"/>
        <end position="70"/>
    </location>
</feature>
<dbReference type="SUPFAM" id="SSF49562">
    <property type="entry name" value="C2 domain (Calcium/lipid-binding domain, CaLB)"/>
    <property type="match status" value="1"/>
</dbReference>
<organism evidence="3">
    <name type="scientific">Haptolina brevifila</name>
    <dbReference type="NCBI Taxonomy" id="156173"/>
    <lineage>
        <taxon>Eukaryota</taxon>
        <taxon>Haptista</taxon>
        <taxon>Haptophyta</taxon>
        <taxon>Prymnesiophyceae</taxon>
        <taxon>Prymnesiales</taxon>
        <taxon>Prymnesiaceae</taxon>
        <taxon>Haptolina</taxon>
    </lineage>
</organism>
<reference evidence="3" key="1">
    <citation type="submission" date="2021-01" db="EMBL/GenBank/DDBJ databases">
        <authorList>
            <person name="Corre E."/>
            <person name="Pelletier E."/>
            <person name="Niang G."/>
            <person name="Scheremetjew M."/>
            <person name="Finn R."/>
            <person name="Kale V."/>
            <person name="Holt S."/>
            <person name="Cochrane G."/>
            <person name="Meng A."/>
            <person name="Brown T."/>
            <person name="Cohen L."/>
        </authorList>
    </citation>
    <scope>NUCLEOTIDE SEQUENCE</scope>
    <source>
        <strain evidence="3">UTEX LB 985</strain>
    </source>
</reference>
<name>A0A7S2I4S8_9EUKA</name>
<dbReference type="PROSITE" id="PS50004">
    <property type="entry name" value="C2"/>
    <property type="match status" value="1"/>
</dbReference>
<gene>
    <name evidence="3" type="ORF">CBRE1094_LOCUS30973</name>
</gene>
<dbReference type="Gene3D" id="2.60.40.150">
    <property type="entry name" value="C2 domain"/>
    <property type="match status" value="1"/>
</dbReference>
<dbReference type="EMBL" id="HBGU01056906">
    <property type="protein sequence ID" value="CAD9507891.1"/>
    <property type="molecule type" value="Transcribed_RNA"/>
</dbReference>
<evidence type="ECO:0000256" key="1">
    <source>
        <dbReference type="SAM" id="MobiDB-lite"/>
    </source>
</evidence>
<dbReference type="InterPro" id="IPR000008">
    <property type="entry name" value="C2_dom"/>
</dbReference>
<feature type="compositionally biased region" description="Basic and acidic residues" evidence="1">
    <location>
        <begin position="37"/>
        <end position="57"/>
    </location>
</feature>
<dbReference type="Pfam" id="PF00168">
    <property type="entry name" value="C2"/>
    <property type="match status" value="1"/>
</dbReference>
<sequence length="382" mass="41920">MLSVHAKQDIQLTPAFSTAESSLPRMRLKTSSFELPDMPRRQWKSRDDLRQEARQDPSRAASGGLLPADWSGNPGVVRTIAESGRVPVRRDPLANKQLKVQIRDVCAHDLPAVDGGSSAGASGTDPYAIFSILECDADVKSKTGVLEENLNPEWTDQVELIVPAGASAVRSREPLIRITVLDRDLGEDDDEDVLGQAELRLTEVSGAFFRAPMHGFHEVWGKKTDWISYVSFSYEVLDYEPPPSATLVLSMLELGAPRIQAGSKQGHPNLRARFVLPELGDSSAISTPVCMPSTSSFISWDDIVIVLELRPPTARPPTLWVEIISEDFGLTLAAGAVKLPDGNVTKGSMEATLDGREEGDDLSLRFHFQVFEPEQQPEQQPE</sequence>
<feature type="domain" description="C2" evidence="2">
    <location>
        <begin position="80"/>
        <end position="217"/>
    </location>
</feature>